<evidence type="ECO:0000256" key="7">
    <source>
        <dbReference type="HAMAP-Rule" id="MF_00201"/>
    </source>
</evidence>
<dbReference type="RefSeq" id="WP_100424948.1">
    <property type="nucleotide sequence ID" value="NZ_PGEX01000001.1"/>
</dbReference>
<dbReference type="GO" id="GO:0006302">
    <property type="term" value="P:double-strand break repair"/>
    <property type="evidence" value="ECO:0007669"/>
    <property type="project" value="TreeGrafter"/>
</dbReference>
<gene>
    <name evidence="7" type="primary">recO</name>
    <name evidence="9" type="ORF">BGX16_0870</name>
</gene>
<evidence type="ECO:0000256" key="2">
    <source>
        <dbReference type="ARBA" id="ARBA00021310"/>
    </source>
</evidence>
<reference evidence="9 10" key="1">
    <citation type="submission" date="2017-11" db="EMBL/GenBank/DDBJ databases">
        <title>Animal gut microbial communities from fecal samples from Wisconsin, USA.</title>
        <authorList>
            <person name="Neumann A."/>
        </authorList>
    </citation>
    <scope>NUCLEOTIDE SEQUENCE [LARGE SCALE GENOMIC DNA]</scope>
    <source>
        <strain evidence="9 10">UWS3</strain>
    </source>
</reference>
<dbReference type="GO" id="GO:0006310">
    <property type="term" value="P:DNA recombination"/>
    <property type="evidence" value="ECO:0007669"/>
    <property type="project" value="UniProtKB-UniRule"/>
</dbReference>
<dbReference type="Gene3D" id="2.40.50.140">
    <property type="entry name" value="Nucleic acid-binding proteins"/>
    <property type="match status" value="1"/>
</dbReference>
<keyword evidence="5 7" id="KW-0234">DNA repair</keyword>
<dbReference type="Pfam" id="PF02565">
    <property type="entry name" value="RecO_C"/>
    <property type="match status" value="1"/>
</dbReference>
<dbReference type="AlphaFoldDB" id="A0A2M9A5J8"/>
<keyword evidence="10" id="KW-1185">Reference proteome</keyword>
<accession>A0A2M9A5J8</accession>
<dbReference type="GO" id="GO:0043590">
    <property type="term" value="C:bacterial nucleoid"/>
    <property type="evidence" value="ECO:0007669"/>
    <property type="project" value="TreeGrafter"/>
</dbReference>
<dbReference type="PANTHER" id="PTHR33991">
    <property type="entry name" value="DNA REPAIR PROTEIN RECO"/>
    <property type="match status" value="1"/>
</dbReference>
<feature type="domain" description="DNA replication/recombination mediator RecO N-terminal" evidence="8">
    <location>
        <begin position="1"/>
        <end position="79"/>
    </location>
</feature>
<evidence type="ECO:0000256" key="5">
    <source>
        <dbReference type="ARBA" id="ARBA00023204"/>
    </source>
</evidence>
<comment type="caution">
    <text evidence="9">The sequence shown here is derived from an EMBL/GenBank/DDBJ whole genome shotgun (WGS) entry which is preliminary data.</text>
</comment>
<evidence type="ECO:0000256" key="4">
    <source>
        <dbReference type="ARBA" id="ARBA00023172"/>
    </source>
</evidence>
<evidence type="ECO:0000259" key="8">
    <source>
        <dbReference type="Pfam" id="PF11967"/>
    </source>
</evidence>
<evidence type="ECO:0000313" key="9">
    <source>
        <dbReference type="EMBL" id="PJJ40918.1"/>
    </source>
</evidence>
<sequence length="247" mass="28204">MLKQTKVIVLHRMPYSDSSLIVKGFCFDFGVQSFLVKSAKSHKNPFKSSLDPLAESEIVFHDSGKSDLHFIREATLIDWFPNLRKDLEKTAMAEVMAEILLRYLPTGLSQELEFRYTEKALQVLDRGKCPQDALARWMWHIADCAGYALSVDDCIRCGNSISGNPADFLFESGGALCKDCLGFFLPHYSPEFLSDIARLTARMPLHDPRALEGEFFKYLKTHLGENREIKSYRWLQEVRGYAFSTTD</sequence>
<dbReference type="InterPro" id="IPR037278">
    <property type="entry name" value="ARFGAP/RecO"/>
</dbReference>
<dbReference type="HAMAP" id="MF_00201">
    <property type="entry name" value="RecO"/>
    <property type="match status" value="1"/>
</dbReference>
<dbReference type="SUPFAM" id="SSF57863">
    <property type="entry name" value="ArfGap/RecO-like zinc finger"/>
    <property type="match status" value="1"/>
</dbReference>
<dbReference type="EMBL" id="PGEX01000001">
    <property type="protein sequence ID" value="PJJ40918.1"/>
    <property type="molecule type" value="Genomic_DNA"/>
</dbReference>
<keyword evidence="3 7" id="KW-0227">DNA damage</keyword>
<name>A0A2M9A5J8_9BACT</name>
<dbReference type="Pfam" id="PF11967">
    <property type="entry name" value="RecO_N"/>
    <property type="match status" value="1"/>
</dbReference>
<dbReference type="InterPro" id="IPR003717">
    <property type="entry name" value="RecO"/>
</dbReference>
<dbReference type="Proteomes" id="UP000231134">
    <property type="component" value="Unassembled WGS sequence"/>
</dbReference>
<dbReference type="Gene3D" id="1.20.1440.120">
    <property type="entry name" value="Recombination protein O, C-terminal domain"/>
    <property type="match status" value="1"/>
</dbReference>
<evidence type="ECO:0000256" key="3">
    <source>
        <dbReference type="ARBA" id="ARBA00022763"/>
    </source>
</evidence>
<evidence type="ECO:0000256" key="1">
    <source>
        <dbReference type="ARBA" id="ARBA00007452"/>
    </source>
</evidence>
<keyword evidence="4 7" id="KW-0233">DNA recombination</keyword>
<protein>
    <recommendedName>
        <fullName evidence="2 7">DNA repair protein RecO</fullName>
    </recommendedName>
    <alternativeName>
        <fullName evidence="6 7">Recombination protein O</fullName>
    </alternativeName>
</protein>
<dbReference type="OrthoDB" id="9807725at2"/>
<evidence type="ECO:0000313" key="10">
    <source>
        <dbReference type="Proteomes" id="UP000231134"/>
    </source>
</evidence>
<proteinExistence type="inferred from homology"/>
<dbReference type="PANTHER" id="PTHR33991:SF1">
    <property type="entry name" value="DNA REPAIR PROTEIN RECO"/>
    <property type="match status" value="1"/>
</dbReference>
<dbReference type="NCBIfam" id="TIGR00613">
    <property type="entry name" value="reco"/>
    <property type="match status" value="1"/>
</dbReference>
<dbReference type="InterPro" id="IPR012340">
    <property type="entry name" value="NA-bd_OB-fold"/>
</dbReference>
<dbReference type="InterPro" id="IPR042242">
    <property type="entry name" value="RecO_C"/>
</dbReference>
<dbReference type="InterPro" id="IPR022572">
    <property type="entry name" value="DNA_rep/recomb_RecO_N"/>
</dbReference>
<comment type="function">
    <text evidence="7">Involved in DNA repair and RecF pathway recombination.</text>
</comment>
<evidence type="ECO:0000256" key="6">
    <source>
        <dbReference type="ARBA" id="ARBA00033409"/>
    </source>
</evidence>
<comment type="similarity">
    <text evidence="1 7">Belongs to the RecO family.</text>
</comment>
<organism evidence="9 10">
    <name type="scientific">Hallerella succinigenes</name>
    <dbReference type="NCBI Taxonomy" id="1896222"/>
    <lineage>
        <taxon>Bacteria</taxon>
        <taxon>Pseudomonadati</taxon>
        <taxon>Fibrobacterota</taxon>
        <taxon>Fibrobacteria</taxon>
        <taxon>Fibrobacterales</taxon>
        <taxon>Fibrobacteraceae</taxon>
        <taxon>Hallerella</taxon>
    </lineage>
</organism>
<dbReference type="SUPFAM" id="SSF50249">
    <property type="entry name" value="Nucleic acid-binding proteins"/>
    <property type="match status" value="1"/>
</dbReference>